<dbReference type="Gene3D" id="3.90.940.10">
    <property type="match status" value="1"/>
</dbReference>
<dbReference type="EMBL" id="MK072263">
    <property type="protein sequence ID" value="AYV81206.1"/>
    <property type="molecule type" value="Genomic_DNA"/>
</dbReference>
<dbReference type="SUPFAM" id="SSF63562">
    <property type="entry name" value="RPB6/omega subunit-like"/>
    <property type="match status" value="1"/>
</dbReference>
<dbReference type="Pfam" id="PF01192">
    <property type="entry name" value="RNA_pol_Rpb6"/>
    <property type="match status" value="1"/>
</dbReference>
<dbReference type="GO" id="GO:0042797">
    <property type="term" value="P:tRNA transcription by RNA polymerase III"/>
    <property type="evidence" value="ECO:0007669"/>
    <property type="project" value="TreeGrafter"/>
</dbReference>
<dbReference type="GO" id="GO:0003899">
    <property type="term" value="F:DNA-directed RNA polymerase activity"/>
    <property type="evidence" value="ECO:0007669"/>
    <property type="project" value="InterPro"/>
</dbReference>
<feature type="compositionally biased region" description="Acidic residues" evidence="3">
    <location>
        <begin position="42"/>
        <end position="58"/>
    </location>
</feature>
<reference evidence="4" key="1">
    <citation type="submission" date="2018-10" db="EMBL/GenBank/DDBJ databases">
        <title>Hidden diversity of soil giant viruses.</title>
        <authorList>
            <person name="Schulz F."/>
            <person name="Alteio L."/>
            <person name="Goudeau D."/>
            <person name="Ryan E.M."/>
            <person name="Malmstrom R.R."/>
            <person name="Blanchard J."/>
            <person name="Woyke T."/>
        </authorList>
    </citation>
    <scope>NUCLEOTIDE SEQUENCE</scope>
    <source>
        <strain evidence="4">HAV1</strain>
    </source>
</reference>
<feature type="compositionally biased region" description="Acidic residues" evidence="3">
    <location>
        <begin position="65"/>
        <end position="80"/>
    </location>
</feature>
<dbReference type="InterPro" id="IPR036161">
    <property type="entry name" value="RPB6/omega-like_sf"/>
</dbReference>
<evidence type="ECO:0000313" key="4">
    <source>
        <dbReference type="EMBL" id="AYV81206.1"/>
    </source>
</evidence>
<protein>
    <submittedName>
        <fullName evidence="4">DNA-directed RNA polymerase subunit 6</fullName>
    </submittedName>
</protein>
<accession>A0A3G5A1U5</accession>
<dbReference type="PANTHER" id="PTHR47227">
    <property type="entry name" value="DNA-DIRECTED RNA POLYMERASE SUBUNIT K"/>
    <property type="match status" value="1"/>
</dbReference>
<feature type="region of interest" description="Disordered" evidence="3">
    <location>
        <begin position="19"/>
        <end position="80"/>
    </location>
</feature>
<dbReference type="PANTHER" id="PTHR47227:SF5">
    <property type="entry name" value="DNA-DIRECTED RNA POLYMERASES I, II, AND III SUBUNIT RPABC2"/>
    <property type="match status" value="1"/>
</dbReference>
<gene>
    <name evidence="4" type="ORF">Harvfovirus21_3</name>
</gene>
<dbReference type="GO" id="GO:0003677">
    <property type="term" value="F:DNA binding"/>
    <property type="evidence" value="ECO:0007669"/>
    <property type="project" value="InterPro"/>
</dbReference>
<evidence type="ECO:0000256" key="3">
    <source>
        <dbReference type="SAM" id="MobiDB-lite"/>
    </source>
</evidence>
<proteinExistence type="predicted"/>
<keyword evidence="1 4" id="KW-0240">DNA-directed RNA polymerase</keyword>
<dbReference type="GO" id="GO:0000428">
    <property type="term" value="C:DNA-directed RNA polymerase complex"/>
    <property type="evidence" value="ECO:0007669"/>
    <property type="project" value="UniProtKB-KW"/>
</dbReference>
<keyword evidence="2" id="KW-0804">Transcription</keyword>
<evidence type="ECO:0000256" key="2">
    <source>
        <dbReference type="ARBA" id="ARBA00023163"/>
    </source>
</evidence>
<dbReference type="GO" id="GO:0006366">
    <property type="term" value="P:transcription by RNA polymerase II"/>
    <property type="evidence" value="ECO:0007669"/>
    <property type="project" value="TreeGrafter"/>
</dbReference>
<dbReference type="GO" id="GO:0006360">
    <property type="term" value="P:transcription by RNA polymerase I"/>
    <property type="evidence" value="ECO:0007669"/>
    <property type="project" value="TreeGrafter"/>
</dbReference>
<dbReference type="InterPro" id="IPR006110">
    <property type="entry name" value="Pol_omega/Rpo6/RPB6"/>
</dbReference>
<evidence type="ECO:0000256" key="1">
    <source>
        <dbReference type="ARBA" id="ARBA00022478"/>
    </source>
</evidence>
<sequence length="206" mass="23110">MTSKKVGKITISKTVGRKKSVLDGGVGEDDAVEKEDFSGVSSDEESSAGEEKEVEDEDTLKNADYGDEEGKEGEIFDEGEEAFAEDDTCVYKFAKKNMSESDEEDDEDIFEDDEIEPTRAIDQIVPAEERETKPVLTKYERVRILGDRAKQLSLGAKPMLLNVDNMNPKEIAKLELERGVIPFIIEKTLPDGRRERWKVSELAIVN</sequence>
<name>A0A3G5A1U5_9VIRU</name>
<organism evidence="4">
    <name type="scientific">Harvfovirus sp</name>
    <dbReference type="NCBI Taxonomy" id="2487768"/>
    <lineage>
        <taxon>Viruses</taxon>
        <taxon>Varidnaviria</taxon>
        <taxon>Bamfordvirae</taxon>
        <taxon>Nucleocytoviricota</taxon>
        <taxon>Megaviricetes</taxon>
        <taxon>Imitervirales</taxon>
        <taxon>Mimiviridae</taxon>
        <taxon>Klosneuvirinae</taxon>
    </lineage>
</organism>
<dbReference type="SMART" id="SM01409">
    <property type="entry name" value="RNA_pol_Rpb6"/>
    <property type="match status" value="1"/>
</dbReference>